<dbReference type="Gene3D" id="1.10.150.240">
    <property type="entry name" value="Putative phosphatase, domain 2"/>
    <property type="match status" value="1"/>
</dbReference>
<dbReference type="Proteomes" id="UP000070089">
    <property type="component" value="Unassembled WGS sequence"/>
</dbReference>
<dbReference type="VEuPathDB" id="GiardiaDB:QR46_4274"/>
<name>A0A132NNZ4_GIAIN</name>
<organism evidence="1 2">
    <name type="scientific">Giardia duodenalis assemblage B</name>
    <dbReference type="NCBI Taxonomy" id="1394984"/>
    <lineage>
        <taxon>Eukaryota</taxon>
        <taxon>Metamonada</taxon>
        <taxon>Diplomonadida</taxon>
        <taxon>Hexamitidae</taxon>
        <taxon>Giardiinae</taxon>
        <taxon>Giardia</taxon>
    </lineage>
</organism>
<dbReference type="GO" id="GO:0016791">
    <property type="term" value="F:phosphatase activity"/>
    <property type="evidence" value="ECO:0007669"/>
    <property type="project" value="TreeGrafter"/>
</dbReference>
<dbReference type="InterPro" id="IPR023214">
    <property type="entry name" value="HAD_sf"/>
</dbReference>
<gene>
    <name evidence="1" type="ORF">QR46_4274</name>
</gene>
<keyword evidence="1" id="KW-0378">Hydrolase</keyword>
<dbReference type="CDD" id="cd07505">
    <property type="entry name" value="HAD_BPGM-like"/>
    <property type="match status" value="1"/>
</dbReference>
<dbReference type="PANTHER" id="PTHR18901:SF38">
    <property type="entry name" value="PSEUDOURIDINE-5'-PHOSPHATASE"/>
    <property type="match status" value="1"/>
</dbReference>
<evidence type="ECO:0000313" key="1">
    <source>
        <dbReference type="EMBL" id="KWX11746.1"/>
    </source>
</evidence>
<dbReference type="InterPro" id="IPR006439">
    <property type="entry name" value="HAD-SF_hydro_IA"/>
</dbReference>
<evidence type="ECO:0000313" key="2">
    <source>
        <dbReference type="Proteomes" id="UP000070089"/>
    </source>
</evidence>
<dbReference type="SFLD" id="SFLDS00003">
    <property type="entry name" value="Haloacid_Dehalogenase"/>
    <property type="match status" value="1"/>
</dbReference>
<sequence length="230" mass="25786">MSVRLGDLLRGVKAAVFDFDGTLVDSHEVWTRVDQALFDWLGLVQPTDYVKEIAGKRPAEIAAYIIEHFQLTDVSQESILNCMERNHMHYFSNYVQFIEGAVEFLRYLAAKGVSIGIATASTHKIVEQFFSNHPEVRALIDSVVTSEDVVHSKPAPDVFLKCLEDLGVHPSDGIIFEDSLVGLSAATQTGCKVVCILSHPDNYTEKRELSQLQISSYSEYLYQPRTLEES</sequence>
<dbReference type="InterPro" id="IPR023198">
    <property type="entry name" value="PGP-like_dom2"/>
</dbReference>
<dbReference type="Gene3D" id="3.40.50.1000">
    <property type="entry name" value="HAD superfamily/HAD-like"/>
    <property type="match status" value="1"/>
</dbReference>
<accession>A0A132NNZ4</accession>
<dbReference type="OrthoDB" id="40579at2759"/>
<dbReference type="Pfam" id="PF13419">
    <property type="entry name" value="HAD_2"/>
    <property type="match status" value="1"/>
</dbReference>
<dbReference type="InterPro" id="IPR036412">
    <property type="entry name" value="HAD-like_sf"/>
</dbReference>
<protein>
    <submittedName>
        <fullName evidence="1">Hydrolase haloacid dehalogenase family</fullName>
    </submittedName>
</protein>
<dbReference type="NCBIfam" id="TIGR01509">
    <property type="entry name" value="HAD-SF-IA-v3"/>
    <property type="match status" value="1"/>
</dbReference>
<reference evidence="1 2" key="1">
    <citation type="journal article" date="2015" name="Mol. Biochem. Parasitol.">
        <title>Identification of polymorphic genes for use in assemblage B genotyping assays through comparative genomics of multiple assemblage B Giardia duodenalis isolates.</title>
        <authorList>
            <person name="Wielinga C."/>
            <person name="Thompson R.C."/>
            <person name="Monis P."/>
            <person name="Ryan U."/>
        </authorList>
    </citation>
    <scope>NUCLEOTIDE SEQUENCE [LARGE SCALE GENOMIC DNA]</scope>
    <source>
        <strain evidence="1 2">BAH15c1</strain>
    </source>
</reference>
<dbReference type="AlphaFoldDB" id="A0A132NNZ4"/>
<dbReference type="PANTHER" id="PTHR18901">
    <property type="entry name" value="2-DEOXYGLUCOSE-6-PHOSPHATE PHOSPHATASE 2"/>
    <property type="match status" value="1"/>
</dbReference>
<dbReference type="SUPFAM" id="SSF56784">
    <property type="entry name" value="HAD-like"/>
    <property type="match status" value="1"/>
</dbReference>
<proteinExistence type="predicted"/>
<comment type="caution">
    <text evidence="1">The sequence shown here is derived from an EMBL/GenBank/DDBJ whole genome shotgun (WGS) entry which is preliminary data.</text>
</comment>
<dbReference type="InterPro" id="IPR041492">
    <property type="entry name" value="HAD_2"/>
</dbReference>
<dbReference type="SFLD" id="SFLDG01129">
    <property type="entry name" value="C1.5:_HAD__Beta-PGM__Phosphata"/>
    <property type="match status" value="1"/>
</dbReference>
<dbReference type="EMBL" id="JXTI01000158">
    <property type="protein sequence ID" value="KWX11746.1"/>
    <property type="molecule type" value="Genomic_DNA"/>
</dbReference>